<dbReference type="Proteomes" id="UP000295302">
    <property type="component" value="Unassembled WGS sequence"/>
</dbReference>
<feature type="region of interest" description="Disordered" evidence="1">
    <location>
        <begin position="190"/>
        <end position="209"/>
    </location>
</feature>
<keyword evidence="3" id="KW-1185">Reference proteome</keyword>
<sequence>MDIQNTASTCTVCSTPIRNLATDGRPDVWGHTRKPQITCYYPIPPYEVAEALPRETRKIRIRVEERVTYEVEREIKVHVGVTQDELADYLALNDDEWGEDIEEHFFSARDREVISDCTFFTDDAGYLANLATGIEVCPKSITKWLTIVCPVCGVQPAEDDTAHQNVGYFVGIACNGQRLVDPGWLQMDGTSWTDWTEPQPADASGKAGV</sequence>
<reference evidence="2 3" key="1">
    <citation type="submission" date="2019-03" db="EMBL/GenBank/DDBJ databases">
        <title>Draft genome sequences of novel Actinobacteria.</title>
        <authorList>
            <person name="Sahin N."/>
            <person name="Ay H."/>
            <person name="Saygin H."/>
        </authorList>
    </citation>
    <scope>NUCLEOTIDE SEQUENCE [LARGE SCALE GENOMIC DNA]</scope>
    <source>
        <strain evidence="2 3">CH32</strain>
    </source>
</reference>
<organism evidence="2 3">
    <name type="scientific">Nonomuraea terrae</name>
    <dbReference type="NCBI Taxonomy" id="2530383"/>
    <lineage>
        <taxon>Bacteria</taxon>
        <taxon>Bacillati</taxon>
        <taxon>Actinomycetota</taxon>
        <taxon>Actinomycetes</taxon>
        <taxon>Streptosporangiales</taxon>
        <taxon>Streptosporangiaceae</taxon>
        <taxon>Nonomuraea</taxon>
    </lineage>
</organism>
<name>A0A4R4XZV3_9ACTN</name>
<dbReference type="RefSeq" id="WP_132620905.1">
    <property type="nucleotide sequence ID" value="NZ_SMKQ01000207.1"/>
</dbReference>
<evidence type="ECO:0000313" key="2">
    <source>
        <dbReference type="EMBL" id="TDD36102.1"/>
    </source>
</evidence>
<dbReference type="OrthoDB" id="9838636at2"/>
<accession>A0A4R4XZV3</accession>
<evidence type="ECO:0000256" key="1">
    <source>
        <dbReference type="SAM" id="MobiDB-lite"/>
    </source>
</evidence>
<gene>
    <name evidence="2" type="ORF">E1286_38715</name>
</gene>
<proteinExistence type="predicted"/>
<comment type="caution">
    <text evidence="2">The sequence shown here is derived from an EMBL/GenBank/DDBJ whole genome shotgun (WGS) entry which is preliminary data.</text>
</comment>
<protein>
    <submittedName>
        <fullName evidence="2">Uncharacterized protein</fullName>
    </submittedName>
</protein>
<dbReference type="EMBL" id="SMKQ01000207">
    <property type="protein sequence ID" value="TDD36102.1"/>
    <property type="molecule type" value="Genomic_DNA"/>
</dbReference>
<evidence type="ECO:0000313" key="3">
    <source>
        <dbReference type="Proteomes" id="UP000295302"/>
    </source>
</evidence>
<dbReference type="AlphaFoldDB" id="A0A4R4XZV3"/>